<protein>
    <submittedName>
        <fullName evidence="1">Uncharacterized protein</fullName>
    </submittedName>
</protein>
<dbReference type="RefSeq" id="WP_188965459.1">
    <property type="nucleotide sequence ID" value="NZ_BMKW01000001.1"/>
</dbReference>
<dbReference type="EMBL" id="BMKW01000001">
    <property type="protein sequence ID" value="GGJ02439.1"/>
    <property type="molecule type" value="Genomic_DNA"/>
</dbReference>
<reference evidence="1" key="1">
    <citation type="journal article" date="2014" name="Int. J. Syst. Evol. Microbiol.">
        <title>Complete genome sequence of Corynebacterium casei LMG S-19264T (=DSM 44701T), isolated from a smear-ripened cheese.</title>
        <authorList>
            <consortium name="US DOE Joint Genome Institute (JGI-PGF)"/>
            <person name="Walter F."/>
            <person name="Albersmeier A."/>
            <person name="Kalinowski J."/>
            <person name="Ruckert C."/>
        </authorList>
    </citation>
    <scope>NUCLEOTIDE SEQUENCE</scope>
    <source>
        <strain evidence="1">CGMCC 1.3617</strain>
    </source>
</reference>
<accession>A0A917NI37</accession>
<name>A0A917NI37_9PROT</name>
<gene>
    <name evidence="1" type="ORF">GCM10011320_06580</name>
</gene>
<reference evidence="1" key="2">
    <citation type="submission" date="2020-09" db="EMBL/GenBank/DDBJ databases">
        <authorList>
            <person name="Sun Q."/>
            <person name="Zhou Y."/>
        </authorList>
    </citation>
    <scope>NUCLEOTIDE SEQUENCE</scope>
    <source>
        <strain evidence="1">CGMCC 1.3617</strain>
    </source>
</reference>
<proteinExistence type="predicted"/>
<organism evidence="1 2">
    <name type="scientific">Neoroseomonas lacus</name>
    <dbReference type="NCBI Taxonomy" id="287609"/>
    <lineage>
        <taxon>Bacteria</taxon>
        <taxon>Pseudomonadati</taxon>
        <taxon>Pseudomonadota</taxon>
        <taxon>Alphaproteobacteria</taxon>
        <taxon>Acetobacterales</taxon>
        <taxon>Acetobacteraceae</taxon>
        <taxon>Neoroseomonas</taxon>
    </lineage>
</organism>
<dbReference type="AlphaFoldDB" id="A0A917NI37"/>
<dbReference type="Proteomes" id="UP000661507">
    <property type="component" value="Unassembled WGS sequence"/>
</dbReference>
<evidence type="ECO:0000313" key="1">
    <source>
        <dbReference type="EMBL" id="GGJ02439.1"/>
    </source>
</evidence>
<keyword evidence="2" id="KW-1185">Reference proteome</keyword>
<comment type="caution">
    <text evidence="1">The sequence shown here is derived from an EMBL/GenBank/DDBJ whole genome shotgun (WGS) entry which is preliminary data.</text>
</comment>
<evidence type="ECO:0000313" key="2">
    <source>
        <dbReference type="Proteomes" id="UP000661507"/>
    </source>
</evidence>
<sequence length="71" mass="8129">MYTLLNLLPLRRLAAEQLPALAIAWVIAEFFFKFKSFTLECAAFLATWFVLDAAIQLLRRLIVGVEPADMR</sequence>